<keyword evidence="3" id="KW-1185">Reference proteome</keyword>
<gene>
    <name evidence="2" type="ORF">CFOL_v3_15163</name>
</gene>
<feature type="non-terminal residue" evidence="2">
    <location>
        <position position="1"/>
    </location>
</feature>
<dbReference type="Pfam" id="PF05641">
    <property type="entry name" value="Agenet"/>
    <property type="match status" value="2"/>
</dbReference>
<feature type="domain" description="Agenet" evidence="1">
    <location>
        <begin position="66"/>
        <end position="123"/>
    </location>
</feature>
<evidence type="ECO:0000259" key="1">
    <source>
        <dbReference type="SMART" id="SM00743"/>
    </source>
</evidence>
<feature type="domain" description="Agenet" evidence="1">
    <location>
        <begin position="365"/>
        <end position="433"/>
    </location>
</feature>
<dbReference type="PANTHER" id="PTHR31917">
    <property type="entry name" value="AGENET DOMAIN-CONTAINING PROTEIN-RELATED"/>
    <property type="match status" value="1"/>
</dbReference>
<dbReference type="InterPro" id="IPR014002">
    <property type="entry name" value="Agenet_dom_plant"/>
</dbReference>
<dbReference type="Proteomes" id="UP000187406">
    <property type="component" value="Unassembled WGS sequence"/>
</dbReference>
<organism evidence="2 3">
    <name type="scientific">Cephalotus follicularis</name>
    <name type="common">Albany pitcher plant</name>
    <dbReference type="NCBI Taxonomy" id="3775"/>
    <lineage>
        <taxon>Eukaryota</taxon>
        <taxon>Viridiplantae</taxon>
        <taxon>Streptophyta</taxon>
        <taxon>Embryophyta</taxon>
        <taxon>Tracheophyta</taxon>
        <taxon>Spermatophyta</taxon>
        <taxon>Magnoliopsida</taxon>
        <taxon>eudicotyledons</taxon>
        <taxon>Gunneridae</taxon>
        <taxon>Pentapetalae</taxon>
        <taxon>rosids</taxon>
        <taxon>fabids</taxon>
        <taxon>Oxalidales</taxon>
        <taxon>Cephalotaceae</taxon>
        <taxon>Cephalotus</taxon>
    </lineage>
</organism>
<proteinExistence type="predicted"/>
<name>A0A1Q3BV70_CEPFO</name>
<feature type="domain" description="Agenet" evidence="1">
    <location>
        <begin position="436"/>
        <end position="492"/>
    </location>
</feature>
<feature type="non-terminal residue" evidence="2">
    <location>
        <position position="501"/>
    </location>
</feature>
<feature type="domain" description="Agenet" evidence="1">
    <location>
        <begin position="159"/>
        <end position="227"/>
    </location>
</feature>
<dbReference type="AlphaFoldDB" id="A0A1Q3BV70"/>
<evidence type="ECO:0000313" key="2">
    <source>
        <dbReference type="EMBL" id="GAV71673.1"/>
    </source>
</evidence>
<dbReference type="CDD" id="cd20405">
    <property type="entry name" value="Tudor_Agenet_AtDUF_rpt1_3"/>
    <property type="match status" value="2"/>
</dbReference>
<dbReference type="CDD" id="cd20406">
    <property type="entry name" value="Tudor_Agenet_AtDUF_rpt2_4"/>
    <property type="match status" value="2"/>
</dbReference>
<dbReference type="InterPro" id="IPR008395">
    <property type="entry name" value="Agenet-like_dom"/>
</dbReference>
<dbReference type="OrthoDB" id="2020707at2759"/>
<protein>
    <submittedName>
        <fullName evidence="2">Agenet domain-containing protein</fullName>
    </submittedName>
</protein>
<dbReference type="Gene3D" id="2.30.30.140">
    <property type="match status" value="1"/>
</dbReference>
<dbReference type="EMBL" id="BDDD01000931">
    <property type="protein sequence ID" value="GAV71673.1"/>
    <property type="molecule type" value="Genomic_DNA"/>
</dbReference>
<accession>A0A1Q3BV70</accession>
<evidence type="ECO:0000313" key="3">
    <source>
        <dbReference type="Proteomes" id="UP000187406"/>
    </source>
</evidence>
<comment type="caution">
    <text evidence="2">The sequence shown here is derived from an EMBL/GenBank/DDBJ whole genome shotgun (WGS) entry which is preliminary data.</text>
</comment>
<sequence length="501" mass="59179">TQFTKGEQVEILKPDPNTTNDVVYYPATVLRSPALHKNLISIEHHQIKEYVDLDSLRPTPPRELNRCFIVGDHVDAFFESECVWRRGVVGGILENSKVVGVNGRSGESEIQQWNLRVHRDWDDGSWVPPLPLQNKLSETEEKPKKVRLKITCGRTKLEENFRKGAMVEVSSDEEGYKGSWYSAIIVDFVRNNKILVEYLTLKTDDESRLLREETDAQYVRPYPPHISRVAHFKPIEQVDAWYNEGWWLGVISRVLNRFKYIFYFRTSNEELEFKHSDLRPHQDWINGRWLIASKVYFWMLILFPFSIYSGEKSSRSKSSRGIFVAWTISGNILCQREFDMRERELEFKSKELELKTEGYQRYSKPEFRKWMKVEVKSDEVGYEGSWYSAVIVDSMGNDMYLVEYLTLRTDDESEFLREEANASDIRPSPPCIQRVYSYDLLENVDAWYNDGWWVGQISKVFNGLKYRVYFRPTQEELEFDHCDLRPHQEWIEGKWLASSRV</sequence>
<dbReference type="PANTHER" id="PTHR31917:SF147">
    <property type="entry name" value="AGENET DOMAIN-CONTAINING PROTEIN"/>
    <property type="match status" value="1"/>
</dbReference>
<feature type="domain" description="Agenet" evidence="1">
    <location>
        <begin position="230"/>
        <end position="286"/>
    </location>
</feature>
<dbReference type="SMART" id="SM00743">
    <property type="entry name" value="Agenet"/>
    <property type="match status" value="6"/>
</dbReference>
<reference evidence="3" key="1">
    <citation type="submission" date="2016-04" db="EMBL/GenBank/DDBJ databases">
        <title>Cephalotus genome sequencing.</title>
        <authorList>
            <person name="Fukushima K."/>
            <person name="Hasebe M."/>
            <person name="Fang X."/>
        </authorList>
    </citation>
    <scope>NUCLEOTIDE SEQUENCE [LARGE SCALE GENOMIC DNA]</scope>
    <source>
        <strain evidence="3">cv. St1</strain>
    </source>
</reference>
<feature type="domain" description="Agenet" evidence="1">
    <location>
        <begin position="1"/>
        <end position="64"/>
    </location>
</feature>
<dbReference type="InParanoid" id="A0A1Q3BV70"/>